<reference evidence="2 3" key="1">
    <citation type="journal article" date="2018" name="Elife">
        <title>Functional genomics of lipid metabolism in the oleaginous yeast Rhodosporidium toruloides.</title>
        <authorList>
            <person name="Coradetti S.T."/>
            <person name="Pinel D."/>
            <person name="Geiselman G."/>
            <person name="Ito M."/>
            <person name="Mondo S."/>
            <person name="Reilly M.C."/>
            <person name="Cheng Y.F."/>
            <person name="Bauer S."/>
            <person name="Grigoriev I."/>
            <person name="Gladden J.M."/>
            <person name="Simmons B.A."/>
            <person name="Brem R."/>
            <person name="Arkin A.P."/>
            <person name="Skerker J.M."/>
        </authorList>
    </citation>
    <scope>NUCLEOTIDE SEQUENCE [LARGE SCALE GENOMIC DNA]</scope>
    <source>
        <strain evidence="2 3">NBRC 0880</strain>
    </source>
</reference>
<dbReference type="EMBL" id="LCTV02000007">
    <property type="protein sequence ID" value="PRQ73934.1"/>
    <property type="molecule type" value="Genomic_DNA"/>
</dbReference>
<feature type="region of interest" description="Disordered" evidence="1">
    <location>
        <begin position="79"/>
        <end position="100"/>
    </location>
</feature>
<feature type="compositionally biased region" description="Basic residues" evidence="1">
    <location>
        <begin position="404"/>
        <end position="417"/>
    </location>
</feature>
<feature type="region of interest" description="Disordered" evidence="1">
    <location>
        <begin position="320"/>
        <end position="342"/>
    </location>
</feature>
<feature type="region of interest" description="Disordered" evidence="1">
    <location>
        <begin position="384"/>
        <end position="462"/>
    </location>
</feature>
<feature type="compositionally biased region" description="Basic residues" evidence="1">
    <location>
        <begin position="444"/>
        <end position="454"/>
    </location>
</feature>
<evidence type="ECO:0000256" key="1">
    <source>
        <dbReference type="SAM" id="MobiDB-lite"/>
    </source>
</evidence>
<organism evidence="2 3">
    <name type="scientific">Rhodotorula toruloides</name>
    <name type="common">Yeast</name>
    <name type="synonym">Rhodosporidium toruloides</name>
    <dbReference type="NCBI Taxonomy" id="5286"/>
    <lineage>
        <taxon>Eukaryota</taxon>
        <taxon>Fungi</taxon>
        <taxon>Dikarya</taxon>
        <taxon>Basidiomycota</taxon>
        <taxon>Pucciniomycotina</taxon>
        <taxon>Microbotryomycetes</taxon>
        <taxon>Sporidiobolales</taxon>
        <taxon>Sporidiobolaceae</taxon>
        <taxon>Rhodotorula</taxon>
    </lineage>
</organism>
<comment type="caution">
    <text evidence="2">The sequence shown here is derived from an EMBL/GenBank/DDBJ whole genome shotgun (WGS) entry which is preliminary data.</text>
</comment>
<evidence type="ECO:0000313" key="3">
    <source>
        <dbReference type="Proteomes" id="UP000239560"/>
    </source>
</evidence>
<feature type="compositionally biased region" description="Basic and acidic residues" evidence="1">
    <location>
        <begin position="320"/>
        <end position="336"/>
    </location>
</feature>
<dbReference type="AlphaFoldDB" id="A0A2T0A7D7"/>
<proteinExistence type="predicted"/>
<dbReference type="Proteomes" id="UP000239560">
    <property type="component" value="Unassembled WGS sequence"/>
</dbReference>
<dbReference type="OrthoDB" id="2528451at2759"/>
<evidence type="ECO:0000313" key="2">
    <source>
        <dbReference type="EMBL" id="PRQ73934.1"/>
    </source>
</evidence>
<feature type="compositionally biased region" description="Low complexity" evidence="1">
    <location>
        <begin position="80"/>
        <end position="92"/>
    </location>
</feature>
<feature type="region of interest" description="Disordered" evidence="1">
    <location>
        <begin position="1"/>
        <end position="36"/>
    </location>
</feature>
<name>A0A2T0A7D7_RHOTO</name>
<accession>A0A2T0A7D7</accession>
<sequence>MYRRRSNSLTRPAYDDGPPALPYDRERGGFDAGGLTGALEAGGGPFEAAVDKAESPAVDMKVACQVQVLEVRTRVRLRRTTSSASSRLAPPARRAPKRSMTRMVPLSVDGADEGEKNPFEEEAYVEGLRKAGYLEPLDVSRKAIKARFTHGLQKEEFKANLEAFLEQEDLKALGDYMVRFKGTAAQSWSPYVSLFTTSLPTSTSSCKVFPDSDSNGFSTWTPLPTSPEASRTSEWACKARKFWPVRVVCEGPAETDIIPGTTSEVLPPERRRKRRDTFQREIDLDAELRERERAEAMELKNNTDLNSLTNSQLVKLKVDTDVHKSKSPSEKDDAPKSADSQLSTPTILASLQQLGQSVAAAVTPAVQSLPGRISDLKEWFAHRQLPAPFSEDIEREEEELERRKKEKRRRRREKERRKREEEERAAGMGDEQAAEELEREHEERRKRREERRRRRAEEEGRV</sequence>
<gene>
    <name evidence="2" type="ORF">AAT19DRAFT_15501</name>
</gene>
<protein>
    <submittedName>
        <fullName evidence="2">Uncharacterized protein</fullName>
    </submittedName>
</protein>